<protein>
    <submittedName>
        <fullName evidence="1">Uncharacterized protein</fullName>
    </submittedName>
</protein>
<dbReference type="AlphaFoldDB" id="A0A4S4MPD9"/>
<dbReference type="Proteomes" id="UP000308730">
    <property type="component" value="Unassembled WGS sequence"/>
</dbReference>
<name>A0A4S4MPD9_9APHY</name>
<sequence>MFLESHPKFCNRTVTLRVDGGLTLPRLGKQSTAWVSSLPLLLPSLPKLRRFTISNLDLRDQHLHFYQAIQGFSVAMECLELELEYISAYNFSQIARLILMVRASSITLVLSMEEWDSLVSNFAPPNPWIKKMHLFLSTAHASKIPWKGGKSKIIITPETIKTDDWRRFRALFQRMRSKSARPLQVVIESGWCASLKITEAIAYPYSTVLRILMPLMMLTGQRNDTAELAATIAAVLRMPEIIRFRFQMIIIDFEGSFSRFTSAEAETWREKWKGVDEVLLRHTHLLAFRMLLPDPVRDYTKCTNAFKNALFPLSMAKGIMSDICYDRGCSATHKVKRDTFITNSSYLPIGYIVNALFRLFVPDVVSRIIEHAPALSRAHSSYFVMSPYADPATEYMASPKILKISRSPFHLVIVLRTSYRHEKQKLLALLRSWDGLISVKSKNLSEDEYCRL</sequence>
<accession>A0A4S4MPD9</accession>
<proteinExistence type="predicted"/>
<keyword evidence="2" id="KW-1185">Reference proteome</keyword>
<gene>
    <name evidence="1" type="ORF">EUX98_g7088</name>
</gene>
<dbReference type="EMBL" id="SGPM01000280">
    <property type="protein sequence ID" value="THH27098.1"/>
    <property type="molecule type" value="Genomic_DNA"/>
</dbReference>
<evidence type="ECO:0000313" key="1">
    <source>
        <dbReference type="EMBL" id="THH27098.1"/>
    </source>
</evidence>
<evidence type="ECO:0000313" key="2">
    <source>
        <dbReference type="Proteomes" id="UP000308730"/>
    </source>
</evidence>
<organism evidence="1 2">
    <name type="scientific">Antrodiella citrinella</name>
    <dbReference type="NCBI Taxonomy" id="2447956"/>
    <lineage>
        <taxon>Eukaryota</taxon>
        <taxon>Fungi</taxon>
        <taxon>Dikarya</taxon>
        <taxon>Basidiomycota</taxon>
        <taxon>Agaricomycotina</taxon>
        <taxon>Agaricomycetes</taxon>
        <taxon>Polyporales</taxon>
        <taxon>Steccherinaceae</taxon>
        <taxon>Antrodiella</taxon>
    </lineage>
</organism>
<reference evidence="1 2" key="1">
    <citation type="submission" date="2019-02" db="EMBL/GenBank/DDBJ databases">
        <title>Genome sequencing of the rare red list fungi Antrodiella citrinella (Flaviporus citrinellus).</title>
        <authorList>
            <person name="Buettner E."/>
            <person name="Kellner H."/>
        </authorList>
    </citation>
    <scope>NUCLEOTIDE SEQUENCE [LARGE SCALE GENOMIC DNA]</scope>
    <source>
        <strain evidence="1 2">DSM 108506</strain>
    </source>
</reference>
<comment type="caution">
    <text evidence="1">The sequence shown here is derived from an EMBL/GenBank/DDBJ whole genome shotgun (WGS) entry which is preliminary data.</text>
</comment>